<evidence type="ECO:0000313" key="1">
    <source>
        <dbReference type="EMBL" id="MCQ9303595.1"/>
    </source>
</evidence>
<dbReference type="RefSeq" id="WP_257099531.1">
    <property type="nucleotide sequence ID" value="NZ_JANILD010000003.1"/>
</dbReference>
<dbReference type="Proteomes" id="UP001204068">
    <property type="component" value="Unassembled WGS sequence"/>
</dbReference>
<protein>
    <submittedName>
        <fullName evidence="1">Uncharacterized protein</fullName>
    </submittedName>
</protein>
<name>A0AAW5LG16_MAMSC</name>
<proteinExistence type="predicted"/>
<accession>A0AAW5LG16</accession>
<dbReference type="EMBL" id="JANILD010000003">
    <property type="protein sequence ID" value="MCQ9303595.1"/>
    <property type="molecule type" value="Genomic_DNA"/>
</dbReference>
<dbReference type="AlphaFoldDB" id="A0AAW5LG16"/>
<organism evidence="1 2">
    <name type="scientific">Mammaliicoccus sciuri</name>
    <name type="common">Staphylococcus sciuri</name>
    <dbReference type="NCBI Taxonomy" id="1296"/>
    <lineage>
        <taxon>Bacteria</taxon>
        <taxon>Bacillati</taxon>
        <taxon>Bacillota</taxon>
        <taxon>Bacilli</taxon>
        <taxon>Bacillales</taxon>
        <taxon>Staphylococcaceae</taxon>
        <taxon>Mammaliicoccus</taxon>
    </lineage>
</organism>
<evidence type="ECO:0000313" key="2">
    <source>
        <dbReference type="Proteomes" id="UP001204068"/>
    </source>
</evidence>
<reference evidence="1" key="1">
    <citation type="submission" date="2022-07" db="EMBL/GenBank/DDBJ databases">
        <title>Bacterial species isolated from the porcine tonsil microbiota.</title>
        <authorList>
            <person name="Oliveira I.M.F."/>
        </authorList>
    </citation>
    <scope>NUCLEOTIDE SEQUENCE</scope>
    <source>
        <strain evidence="1">8QC2O2</strain>
    </source>
</reference>
<comment type="caution">
    <text evidence="1">The sequence shown here is derived from an EMBL/GenBank/DDBJ whole genome shotgun (WGS) entry which is preliminary data.</text>
</comment>
<gene>
    <name evidence="1" type="ORF">NQ032_08280</name>
</gene>
<sequence length="42" mass="4737">MKRLLSVLTSVALLAVILAAGVFGYKSFTDINKVKKIRTWRK</sequence>